<dbReference type="EMBL" id="JAZDQT010000001">
    <property type="protein sequence ID" value="MEE1943922.1"/>
    <property type="molecule type" value="Genomic_DNA"/>
</dbReference>
<feature type="signal peptide" evidence="1">
    <location>
        <begin position="1"/>
        <end position="24"/>
    </location>
</feature>
<evidence type="ECO:0000256" key="1">
    <source>
        <dbReference type="SAM" id="SignalP"/>
    </source>
</evidence>
<keyword evidence="1" id="KW-0732">Signal</keyword>
<dbReference type="RefSeq" id="WP_330106314.1">
    <property type="nucleotide sequence ID" value="NZ_JAZDQT010000001.1"/>
</dbReference>
<gene>
    <name evidence="2" type="ORF">VRU48_02305</name>
</gene>
<sequence>MNVLLKMRYLILIFCTCCFQLATAQTFSYPKLATQGKTIGTFVPNNWKAIDTAYGDLNNDGLEDMALVLEYNFPVTERRAYGDSETELIKEFQKPRILAIFFKQKPSNGYQLVLQNNNFILRSEEGGALGEPFKELSIKNNTLNLLFEGGNDWRWKLAYEFKYQHKQWALIKANNTYYNITSGEISDKTYDFIDRRLKQVDGNLFSRNAANIISEEILYFTDLRTLNDFKKPWTWEITKDNFL</sequence>
<comment type="caution">
    <text evidence="2">The sequence shown here is derived from an EMBL/GenBank/DDBJ whole genome shotgun (WGS) entry which is preliminary data.</text>
</comment>
<reference evidence="2 3" key="1">
    <citation type="submission" date="2024-01" db="EMBL/GenBank/DDBJ databases">
        <title>Pedobacter sp. nov., isolated from fresh soil.</title>
        <authorList>
            <person name="Le N.T.T."/>
        </authorList>
    </citation>
    <scope>NUCLEOTIDE SEQUENCE [LARGE SCALE GENOMIC DNA]</scope>
    <source>
        <strain evidence="2 3">KR3-3</strain>
    </source>
</reference>
<proteinExistence type="predicted"/>
<organism evidence="2 3">
    <name type="scientific">Pedobacter albus</name>
    <dbReference type="NCBI Taxonomy" id="3113905"/>
    <lineage>
        <taxon>Bacteria</taxon>
        <taxon>Pseudomonadati</taxon>
        <taxon>Bacteroidota</taxon>
        <taxon>Sphingobacteriia</taxon>
        <taxon>Sphingobacteriales</taxon>
        <taxon>Sphingobacteriaceae</taxon>
        <taxon>Pedobacter</taxon>
    </lineage>
</organism>
<keyword evidence="3" id="KW-1185">Reference proteome</keyword>
<protein>
    <recommendedName>
        <fullName evidence="4">VCBS repeat-containing protein</fullName>
    </recommendedName>
</protein>
<evidence type="ECO:0000313" key="2">
    <source>
        <dbReference type="EMBL" id="MEE1943922.1"/>
    </source>
</evidence>
<evidence type="ECO:0000313" key="3">
    <source>
        <dbReference type="Proteomes" id="UP001336835"/>
    </source>
</evidence>
<evidence type="ECO:0008006" key="4">
    <source>
        <dbReference type="Google" id="ProtNLM"/>
    </source>
</evidence>
<feature type="chain" id="PRO_5045805498" description="VCBS repeat-containing protein" evidence="1">
    <location>
        <begin position="25"/>
        <end position="243"/>
    </location>
</feature>
<dbReference type="Proteomes" id="UP001336835">
    <property type="component" value="Unassembled WGS sequence"/>
</dbReference>
<accession>A0ABU7I374</accession>
<name>A0ABU7I374_9SPHI</name>